<sequence>MANTNQHQPYIRRAPQLVSKQQQHQQPQQQQQPVQMQPTTIIRPPNIQQLPSGSHPMRIITQQQQQAPIITQHQQVPIASTNNVTVRNVMPPQAVPSPVPNLAPQQRIVTPRGKAAQQQAGAAAGPHLVNNITPSPRLSSPRPPRTPLHKANNATPASSVPASTPNKTTMANLAHRLTAPKQQTPSKPNTVVVTPASVSQPVTPAPTPTKGGRGSGGARSQQQQNSASGAAGASAAGVITSNSNSLAAPTSKPFTSKKSSAVSSAATTVFSSSSSTSFVGDDDINDVAAMGGVNLAEESQRILGSTEMIGTQIRSVKDEIFLHSQPLTAKISLIAAKYGLDETSSEVVSLISHAAQSRLCTLTEKLSICAEHRSDQQYKALPGYSLQSDARGQLKFLESLDRIEMRRREEQERELLLRAAKSRSKSEDPEQVKLKAKAKEMQRAEMEELRQKAADLTALQAIGPRKKPKLEPDLPSQTSNGLSSNNSSSSILSSRPQLPLKPRVKRITMKDCIFLLEREKEYCKSDLLYKAYLK</sequence>
<dbReference type="GO" id="GO:0003677">
    <property type="term" value="F:DNA binding"/>
    <property type="evidence" value="ECO:0007669"/>
    <property type="project" value="TreeGrafter"/>
</dbReference>
<evidence type="ECO:0000256" key="4">
    <source>
        <dbReference type="ARBA" id="ARBA00023163"/>
    </source>
</evidence>
<feature type="domain" description="Transcription initiation factor TFIID component TAF4 C-terminal" evidence="7">
    <location>
        <begin position="284"/>
        <end position="531"/>
    </location>
</feature>
<dbReference type="InterPro" id="IPR009072">
    <property type="entry name" value="Histone-fold"/>
</dbReference>
<reference evidence="8" key="1">
    <citation type="submission" date="2021-05" db="EMBL/GenBank/DDBJ databases">
        <authorList>
            <person name="Alioto T."/>
            <person name="Alioto T."/>
            <person name="Gomez Garrido J."/>
        </authorList>
    </citation>
    <scope>NUCLEOTIDE SEQUENCE</scope>
</reference>
<evidence type="ECO:0000256" key="5">
    <source>
        <dbReference type="ARBA" id="ARBA00023242"/>
    </source>
</evidence>
<evidence type="ECO:0000256" key="3">
    <source>
        <dbReference type="ARBA" id="ARBA00023015"/>
    </source>
</evidence>
<proteinExistence type="inferred from homology"/>
<evidence type="ECO:0000313" key="8">
    <source>
        <dbReference type="EMBL" id="CAG6624425.1"/>
    </source>
</evidence>
<dbReference type="GO" id="GO:0046982">
    <property type="term" value="F:protein heterodimerization activity"/>
    <property type="evidence" value="ECO:0007669"/>
    <property type="project" value="InterPro"/>
</dbReference>
<dbReference type="GO" id="GO:0005669">
    <property type="term" value="C:transcription factor TFIID complex"/>
    <property type="evidence" value="ECO:0007669"/>
    <property type="project" value="InterPro"/>
</dbReference>
<comment type="subcellular location">
    <subcellularLocation>
        <location evidence="1">Nucleus</location>
    </subcellularLocation>
</comment>
<evidence type="ECO:0000256" key="1">
    <source>
        <dbReference type="ARBA" id="ARBA00004123"/>
    </source>
</evidence>
<dbReference type="EMBL" id="HBUF01057208">
    <property type="protein sequence ID" value="CAG6624426.1"/>
    <property type="molecule type" value="Transcribed_RNA"/>
</dbReference>
<keyword evidence="5" id="KW-0539">Nucleus</keyword>
<dbReference type="InterPro" id="IPR045144">
    <property type="entry name" value="TAF4"/>
</dbReference>
<feature type="region of interest" description="Disordered" evidence="6">
    <location>
        <begin position="118"/>
        <end position="233"/>
    </location>
</feature>
<evidence type="ECO:0000259" key="7">
    <source>
        <dbReference type="Pfam" id="PF05236"/>
    </source>
</evidence>
<dbReference type="AlphaFoldDB" id="A0A8D8M917"/>
<dbReference type="InterPro" id="IPR007900">
    <property type="entry name" value="TAF4_C"/>
</dbReference>
<feature type="compositionally biased region" description="Low complexity" evidence="6">
    <location>
        <begin position="21"/>
        <end position="36"/>
    </location>
</feature>
<evidence type="ECO:0000256" key="2">
    <source>
        <dbReference type="ARBA" id="ARBA00006178"/>
    </source>
</evidence>
<feature type="compositionally biased region" description="Polar residues" evidence="6">
    <location>
        <begin position="180"/>
        <end position="202"/>
    </location>
</feature>
<feature type="region of interest" description="Disordered" evidence="6">
    <location>
        <begin position="419"/>
        <end position="497"/>
    </location>
</feature>
<feature type="region of interest" description="Disordered" evidence="6">
    <location>
        <begin position="1"/>
        <end position="36"/>
    </location>
</feature>
<feature type="compositionally biased region" description="Polar residues" evidence="6">
    <location>
        <begin position="152"/>
        <end position="171"/>
    </location>
</feature>
<dbReference type="GO" id="GO:0016251">
    <property type="term" value="F:RNA polymerase II general transcription initiation factor activity"/>
    <property type="evidence" value="ECO:0007669"/>
    <property type="project" value="TreeGrafter"/>
</dbReference>
<organism evidence="8">
    <name type="scientific">Cacopsylla melanoneura</name>
    <dbReference type="NCBI Taxonomy" id="428564"/>
    <lineage>
        <taxon>Eukaryota</taxon>
        <taxon>Metazoa</taxon>
        <taxon>Ecdysozoa</taxon>
        <taxon>Arthropoda</taxon>
        <taxon>Hexapoda</taxon>
        <taxon>Insecta</taxon>
        <taxon>Pterygota</taxon>
        <taxon>Neoptera</taxon>
        <taxon>Paraneoptera</taxon>
        <taxon>Hemiptera</taxon>
        <taxon>Sternorrhyncha</taxon>
        <taxon>Psylloidea</taxon>
        <taxon>Psyllidae</taxon>
        <taxon>Psyllinae</taxon>
        <taxon>Cacopsylla</taxon>
    </lineage>
</organism>
<keyword evidence="4" id="KW-0804">Transcription</keyword>
<feature type="compositionally biased region" description="Low complexity" evidence="6">
    <location>
        <begin position="218"/>
        <end position="233"/>
    </location>
</feature>
<dbReference type="PANTHER" id="PTHR15138:SF14">
    <property type="entry name" value="TRANSCRIPTION INITIATION FACTOR TFIID SUBUNIT 4"/>
    <property type="match status" value="1"/>
</dbReference>
<dbReference type="Pfam" id="PF05236">
    <property type="entry name" value="TAF4"/>
    <property type="match status" value="1"/>
</dbReference>
<feature type="compositionally biased region" description="Basic and acidic residues" evidence="6">
    <location>
        <begin position="424"/>
        <end position="453"/>
    </location>
</feature>
<dbReference type="SUPFAM" id="SSF47113">
    <property type="entry name" value="Histone-fold"/>
    <property type="match status" value="1"/>
</dbReference>
<name>A0A8D8M917_9HEMI</name>
<evidence type="ECO:0000256" key="6">
    <source>
        <dbReference type="SAM" id="MobiDB-lite"/>
    </source>
</evidence>
<protein>
    <submittedName>
        <fullName evidence="8">Transcription initiation factor TFIID subunit 4</fullName>
    </submittedName>
</protein>
<dbReference type="GO" id="GO:0006367">
    <property type="term" value="P:transcription initiation at RNA polymerase II promoter"/>
    <property type="evidence" value="ECO:0007669"/>
    <property type="project" value="TreeGrafter"/>
</dbReference>
<keyword evidence="3" id="KW-0805">Transcription regulation</keyword>
<dbReference type="PANTHER" id="PTHR15138">
    <property type="entry name" value="TRANSCRIPTION INITIATION FACTOR TFIID SUBUNIT 4"/>
    <property type="match status" value="1"/>
</dbReference>
<dbReference type="CDD" id="cd08045">
    <property type="entry name" value="HFD_TAF4"/>
    <property type="match status" value="1"/>
</dbReference>
<dbReference type="EMBL" id="HBUF01057207">
    <property type="protein sequence ID" value="CAG6624425.1"/>
    <property type="molecule type" value="Transcribed_RNA"/>
</dbReference>
<comment type="similarity">
    <text evidence="2">Belongs to the TAF4 family.</text>
</comment>
<dbReference type="FunFam" id="1.10.20.10:FF:000015">
    <property type="entry name" value="Transcription initiation factor TFIID subunit 4B"/>
    <property type="match status" value="1"/>
</dbReference>
<accession>A0A8D8M917</accession>
<dbReference type="Gene3D" id="1.10.20.10">
    <property type="entry name" value="Histone, subunit A"/>
    <property type="match status" value="1"/>
</dbReference>
<feature type="compositionally biased region" description="Low complexity" evidence="6">
    <location>
        <begin position="479"/>
        <end position="494"/>
    </location>
</feature>